<proteinExistence type="predicted"/>
<accession>A0A0C2Z522</accession>
<evidence type="ECO:0000313" key="3">
    <source>
        <dbReference type="Proteomes" id="UP000053989"/>
    </source>
</evidence>
<feature type="compositionally biased region" description="Low complexity" evidence="1">
    <location>
        <begin position="465"/>
        <end position="488"/>
    </location>
</feature>
<feature type="region of interest" description="Disordered" evidence="1">
    <location>
        <begin position="209"/>
        <end position="229"/>
    </location>
</feature>
<dbReference type="EMBL" id="KN822106">
    <property type="protein sequence ID" value="KIM57043.1"/>
    <property type="molecule type" value="Genomic_DNA"/>
</dbReference>
<keyword evidence="3" id="KW-1185">Reference proteome</keyword>
<organism evidence="2 3">
    <name type="scientific">Scleroderma citrinum Foug A</name>
    <dbReference type="NCBI Taxonomy" id="1036808"/>
    <lineage>
        <taxon>Eukaryota</taxon>
        <taxon>Fungi</taxon>
        <taxon>Dikarya</taxon>
        <taxon>Basidiomycota</taxon>
        <taxon>Agaricomycotina</taxon>
        <taxon>Agaricomycetes</taxon>
        <taxon>Agaricomycetidae</taxon>
        <taxon>Boletales</taxon>
        <taxon>Sclerodermatineae</taxon>
        <taxon>Sclerodermataceae</taxon>
        <taxon>Scleroderma</taxon>
    </lineage>
</organism>
<protein>
    <submittedName>
        <fullName evidence="2">Uncharacterized protein</fullName>
    </submittedName>
</protein>
<dbReference type="Proteomes" id="UP000053989">
    <property type="component" value="Unassembled WGS sequence"/>
</dbReference>
<sequence length="535" mass="57226">MSREASAEGNSAEHADGTSVLCAATPHEMPNQPQNSLQVTRRRLPIEDEPCMCEQEVVESIVMAGHTKGMAQLANPPETDTNTDRTTLLGREPAERACGVNEGDRMECEGKSQLQQIESYCKEGHQHSGTTNGDVPITNGLLLKGEWAVYPSGKMKNSNSNAGREVEPADSWNESKTLVTMSIKSESLGDGEIPHVYLGGTQIHADDANCPGNGVDASSYQADRSRSQADRSRAWTDTLNMSNSAETAVISHGESMSTYLGVRDTKHAVLETDGIGCHADASTGLLMQTVKPYIDNGNWNACVCLEGTQMQPGDMNGPFGSSCKTGVSSSQVDASRGQPDASNVSNRAETNIISHGKGASTYLGIRDAKRLVNKTDGTGIHMDTPTGQMQALSIETEGIKSANKTENIRKRQTESEMQNSPSTPEIAMAKPTYRWKWMLGQMFAFGEAESRGEVIAPRFEGDGAGMHNNDQNGGDDNPNGGVMDGDGMASSGNIDSMRVSSVRLAGEAGHLSNLQNVQTDSLYLAVNTEDSSLKL</sequence>
<feature type="region of interest" description="Disordered" evidence="1">
    <location>
        <begin position="461"/>
        <end position="494"/>
    </location>
</feature>
<dbReference type="HOGENOM" id="CLU_509163_0_0_1"/>
<reference evidence="3" key="2">
    <citation type="submission" date="2015-01" db="EMBL/GenBank/DDBJ databases">
        <title>Evolutionary Origins and Diversification of the Mycorrhizal Mutualists.</title>
        <authorList>
            <consortium name="DOE Joint Genome Institute"/>
            <consortium name="Mycorrhizal Genomics Consortium"/>
            <person name="Kohler A."/>
            <person name="Kuo A."/>
            <person name="Nagy L.G."/>
            <person name="Floudas D."/>
            <person name="Copeland A."/>
            <person name="Barry K.W."/>
            <person name="Cichocki N."/>
            <person name="Veneault-Fourrey C."/>
            <person name="LaButti K."/>
            <person name="Lindquist E.A."/>
            <person name="Lipzen A."/>
            <person name="Lundell T."/>
            <person name="Morin E."/>
            <person name="Murat C."/>
            <person name="Riley R."/>
            <person name="Ohm R."/>
            <person name="Sun H."/>
            <person name="Tunlid A."/>
            <person name="Henrissat B."/>
            <person name="Grigoriev I.V."/>
            <person name="Hibbett D.S."/>
            <person name="Martin F."/>
        </authorList>
    </citation>
    <scope>NUCLEOTIDE SEQUENCE [LARGE SCALE GENOMIC DNA]</scope>
    <source>
        <strain evidence="3">Foug A</strain>
    </source>
</reference>
<name>A0A0C2Z522_9AGAM</name>
<evidence type="ECO:0000313" key="2">
    <source>
        <dbReference type="EMBL" id="KIM57043.1"/>
    </source>
</evidence>
<evidence type="ECO:0000256" key="1">
    <source>
        <dbReference type="SAM" id="MobiDB-lite"/>
    </source>
</evidence>
<feature type="compositionally biased region" description="Polar residues" evidence="1">
    <location>
        <begin position="322"/>
        <end position="333"/>
    </location>
</feature>
<feature type="region of interest" description="Disordered" evidence="1">
    <location>
        <begin position="322"/>
        <end position="344"/>
    </location>
</feature>
<reference evidence="2 3" key="1">
    <citation type="submission" date="2014-04" db="EMBL/GenBank/DDBJ databases">
        <authorList>
            <consortium name="DOE Joint Genome Institute"/>
            <person name="Kuo A."/>
            <person name="Kohler A."/>
            <person name="Nagy L.G."/>
            <person name="Floudas D."/>
            <person name="Copeland A."/>
            <person name="Barry K.W."/>
            <person name="Cichocki N."/>
            <person name="Veneault-Fourrey C."/>
            <person name="LaButti K."/>
            <person name="Lindquist E.A."/>
            <person name="Lipzen A."/>
            <person name="Lundell T."/>
            <person name="Morin E."/>
            <person name="Murat C."/>
            <person name="Sun H."/>
            <person name="Tunlid A."/>
            <person name="Henrissat B."/>
            <person name="Grigoriev I.V."/>
            <person name="Hibbett D.S."/>
            <person name="Martin F."/>
            <person name="Nordberg H.P."/>
            <person name="Cantor M.N."/>
            <person name="Hua S.X."/>
        </authorList>
    </citation>
    <scope>NUCLEOTIDE SEQUENCE [LARGE SCALE GENOMIC DNA]</scope>
    <source>
        <strain evidence="2 3">Foug A</strain>
    </source>
</reference>
<dbReference type="InParanoid" id="A0A0C2Z522"/>
<dbReference type="AlphaFoldDB" id="A0A0C2Z522"/>
<gene>
    <name evidence="2" type="ORF">SCLCIDRAFT_29097</name>
</gene>